<dbReference type="PROSITE" id="PS51186">
    <property type="entry name" value="GNAT"/>
    <property type="match status" value="1"/>
</dbReference>
<comment type="caution">
    <text evidence="4">The sequence shown here is derived from an EMBL/GenBank/DDBJ whole genome shotgun (WGS) entry which is preliminary data.</text>
</comment>
<keyword evidence="1 4" id="KW-0808">Transferase</keyword>
<dbReference type="EMBL" id="VWPL01000006">
    <property type="protein sequence ID" value="KAA5602500.1"/>
    <property type="molecule type" value="Genomic_DNA"/>
</dbReference>
<dbReference type="Proteomes" id="UP000323886">
    <property type="component" value="Unassembled WGS sequence"/>
</dbReference>
<organism evidence="4 5">
    <name type="scientific">Blastochloris sulfoviridis</name>
    <dbReference type="NCBI Taxonomy" id="50712"/>
    <lineage>
        <taxon>Bacteria</taxon>
        <taxon>Pseudomonadati</taxon>
        <taxon>Pseudomonadota</taxon>
        <taxon>Alphaproteobacteria</taxon>
        <taxon>Hyphomicrobiales</taxon>
        <taxon>Blastochloridaceae</taxon>
        <taxon>Blastochloris</taxon>
    </lineage>
</organism>
<proteinExistence type="predicted"/>
<sequence>MSDAATPPDIAIPPGPGLAIGDLARDEIAAAVALWTEAGLTRPWNDPNADIDLALASPGSTVLAGRRDGRLVATAMVGSDGHRGWVYYLAVARDCRGQGLGKAMMAACEAWLKARGVPKLHLLVRRDNAGVIAFYDRLGYETSDSLMLMRWLK</sequence>
<reference evidence="4 5" key="1">
    <citation type="submission" date="2019-09" db="EMBL/GenBank/DDBJ databases">
        <title>Draft Whole-Genome sequence of Blastochloris sulfoviridis DSM 729.</title>
        <authorList>
            <person name="Meyer T.E."/>
            <person name="Kyndt J.A."/>
        </authorList>
    </citation>
    <scope>NUCLEOTIDE SEQUENCE [LARGE SCALE GENOMIC DNA]</scope>
    <source>
        <strain evidence="4 5">DSM 729</strain>
    </source>
</reference>
<dbReference type="Pfam" id="PF00583">
    <property type="entry name" value="Acetyltransf_1"/>
    <property type="match status" value="1"/>
</dbReference>
<dbReference type="PANTHER" id="PTHR43877">
    <property type="entry name" value="AMINOALKYLPHOSPHONATE N-ACETYLTRANSFERASE-RELATED-RELATED"/>
    <property type="match status" value="1"/>
</dbReference>
<dbReference type="Gene3D" id="3.40.630.30">
    <property type="match status" value="1"/>
</dbReference>
<dbReference type="OrthoDB" id="1821130at2"/>
<evidence type="ECO:0000259" key="3">
    <source>
        <dbReference type="PROSITE" id="PS51186"/>
    </source>
</evidence>
<feature type="domain" description="N-acetyltransferase" evidence="3">
    <location>
        <begin position="18"/>
        <end position="153"/>
    </location>
</feature>
<dbReference type="NCBIfam" id="NF002959">
    <property type="entry name" value="PRK03624.1"/>
    <property type="match status" value="1"/>
</dbReference>
<gene>
    <name evidence="4" type="ORF">F1193_04865</name>
</gene>
<dbReference type="InterPro" id="IPR000182">
    <property type="entry name" value="GNAT_dom"/>
</dbReference>
<dbReference type="InterPro" id="IPR050832">
    <property type="entry name" value="Bact_Acetyltransf"/>
</dbReference>
<dbReference type="SUPFAM" id="SSF55729">
    <property type="entry name" value="Acyl-CoA N-acyltransferases (Nat)"/>
    <property type="match status" value="1"/>
</dbReference>
<keyword evidence="5" id="KW-1185">Reference proteome</keyword>
<evidence type="ECO:0000256" key="2">
    <source>
        <dbReference type="ARBA" id="ARBA00023315"/>
    </source>
</evidence>
<dbReference type="CDD" id="cd04301">
    <property type="entry name" value="NAT_SF"/>
    <property type="match status" value="1"/>
</dbReference>
<dbReference type="AlphaFoldDB" id="A0A5M6I2R6"/>
<evidence type="ECO:0000313" key="5">
    <source>
        <dbReference type="Proteomes" id="UP000323886"/>
    </source>
</evidence>
<evidence type="ECO:0000313" key="4">
    <source>
        <dbReference type="EMBL" id="KAA5602500.1"/>
    </source>
</evidence>
<dbReference type="EC" id="2.3.1.-" evidence="4"/>
<dbReference type="RefSeq" id="WP_150096551.1">
    <property type="nucleotide sequence ID" value="NZ_VWPL01000006.1"/>
</dbReference>
<keyword evidence="2 4" id="KW-0012">Acyltransferase</keyword>
<dbReference type="GO" id="GO:0016747">
    <property type="term" value="F:acyltransferase activity, transferring groups other than amino-acyl groups"/>
    <property type="evidence" value="ECO:0007669"/>
    <property type="project" value="InterPro"/>
</dbReference>
<dbReference type="InterPro" id="IPR016181">
    <property type="entry name" value="Acyl_CoA_acyltransferase"/>
</dbReference>
<name>A0A5M6I2R6_9HYPH</name>
<dbReference type="PANTHER" id="PTHR43877:SF2">
    <property type="entry name" value="AMINOALKYLPHOSPHONATE N-ACETYLTRANSFERASE-RELATED"/>
    <property type="match status" value="1"/>
</dbReference>
<protein>
    <submittedName>
        <fullName evidence="4">GNAT family acetyltransferase</fullName>
        <ecNumber evidence="4">2.3.1.-</ecNumber>
    </submittedName>
</protein>
<accession>A0A5M6I2R6</accession>
<evidence type="ECO:0000256" key="1">
    <source>
        <dbReference type="ARBA" id="ARBA00022679"/>
    </source>
</evidence>